<feature type="compositionally biased region" description="Basic residues" evidence="1">
    <location>
        <begin position="1"/>
        <end position="12"/>
    </location>
</feature>
<dbReference type="InterPro" id="IPR045112">
    <property type="entry name" value="PPAN-like"/>
</dbReference>
<dbReference type="PANTHER" id="PTHR12661">
    <property type="entry name" value="PETER PAN-RELATED"/>
    <property type="match status" value="1"/>
</dbReference>
<dbReference type="OrthoDB" id="10261452at2759"/>
<dbReference type="EMBL" id="JAGSXJ010000002">
    <property type="protein sequence ID" value="KAH6695347.1"/>
    <property type="molecule type" value="Genomic_DNA"/>
</dbReference>
<evidence type="ECO:0000313" key="4">
    <source>
        <dbReference type="Proteomes" id="UP000770015"/>
    </source>
</evidence>
<keyword evidence="4" id="KW-1185">Reference proteome</keyword>
<dbReference type="Proteomes" id="UP000770015">
    <property type="component" value="Unassembled WGS sequence"/>
</dbReference>
<evidence type="ECO:0000259" key="2">
    <source>
        <dbReference type="PROSITE" id="PS50833"/>
    </source>
</evidence>
<dbReference type="PANTHER" id="PTHR12661:SF5">
    <property type="entry name" value="SUPPRESSOR OF SWI4 1 HOMOLOG"/>
    <property type="match status" value="1"/>
</dbReference>
<name>A0A9P8VLS5_9PEZI</name>
<dbReference type="Pfam" id="PF04427">
    <property type="entry name" value="Brix"/>
    <property type="match status" value="1"/>
</dbReference>
<feature type="compositionally biased region" description="Basic and acidic residues" evidence="1">
    <location>
        <begin position="355"/>
        <end position="395"/>
    </location>
</feature>
<dbReference type="InterPro" id="IPR007109">
    <property type="entry name" value="Brix"/>
</dbReference>
<evidence type="ECO:0000313" key="3">
    <source>
        <dbReference type="EMBL" id="KAH6695347.1"/>
    </source>
</evidence>
<evidence type="ECO:0000256" key="1">
    <source>
        <dbReference type="SAM" id="MobiDB-lite"/>
    </source>
</evidence>
<feature type="domain" description="Brix" evidence="2">
    <location>
        <begin position="32"/>
        <end position="342"/>
    </location>
</feature>
<dbReference type="GO" id="GO:0030687">
    <property type="term" value="C:preribosome, large subunit precursor"/>
    <property type="evidence" value="ECO:0007669"/>
    <property type="project" value="TreeGrafter"/>
</dbReference>
<dbReference type="SMART" id="SM00879">
    <property type="entry name" value="Brix"/>
    <property type="match status" value="1"/>
</dbReference>
<protein>
    <submittedName>
        <fullName evidence="3">Ribosome biogenesis protein SSF1</fullName>
    </submittedName>
</protein>
<proteinExistence type="predicted"/>
<dbReference type="AlphaFoldDB" id="A0A9P8VLS5"/>
<reference evidence="3" key="1">
    <citation type="journal article" date="2021" name="Nat. Commun.">
        <title>Genetic determinants of endophytism in the Arabidopsis root mycobiome.</title>
        <authorList>
            <person name="Mesny F."/>
            <person name="Miyauchi S."/>
            <person name="Thiergart T."/>
            <person name="Pickel B."/>
            <person name="Atanasova L."/>
            <person name="Karlsson M."/>
            <person name="Huettel B."/>
            <person name="Barry K.W."/>
            <person name="Haridas S."/>
            <person name="Chen C."/>
            <person name="Bauer D."/>
            <person name="Andreopoulos W."/>
            <person name="Pangilinan J."/>
            <person name="LaButti K."/>
            <person name="Riley R."/>
            <person name="Lipzen A."/>
            <person name="Clum A."/>
            <person name="Drula E."/>
            <person name="Henrissat B."/>
            <person name="Kohler A."/>
            <person name="Grigoriev I.V."/>
            <person name="Martin F.M."/>
            <person name="Hacquard S."/>
        </authorList>
    </citation>
    <scope>NUCLEOTIDE SEQUENCE</scope>
    <source>
        <strain evidence="3">MPI-SDFR-AT-0117</strain>
    </source>
</reference>
<feature type="region of interest" description="Disordered" evidence="1">
    <location>
        <begin position="1"/>
        <end position="29"/>
    </location>
</feature>
<dbReference type="PROSITE" id="PS50833">
    <property type="entry name" value="BRIX"/>
    <property type="match status" value="1"/>
</dbReference>
<feature type="region of interest" description="Disordered" evidence="1">
    <location>
        <begin position="355"/>
        <end position="446"/>
    </location>
</feature>
<feature type="compositionally biased region" description="Acidic residues" evidence="1">
    <location>
        <begin position="431"/>
        <end position="446"/>
    </location>
</feature>
<dbReference type="GO" id="GO:0019843">
    <property type="term" value="F:rRNA binding"/>
    <property type="evidence" value="ECO:0007669"/>
    <property type="project" value="InterPro"/>
</dbReference>
<feature type="compositionally biased region" description="Acidic residues" evidence="1">
    <location>
        <begin position="396"/>
        <end position="415"/>
    </location>
</feature>
<accession>A0A9P8VLS5</accession>
<dbReference type="GO" id="GO:0000027">
    <property type="term" value="P:ribosomal large subunit assembly"/>
    <property type="evidence" value="ECO:0007669"/>
    <property type="project" value="TreeGrafter"/>
</dbReference>
<feature type="region of interest" description="Disordered" evidence="1">
    <location>
        <begin position="296"/>
        <end position="315"/>
    </location>
</feature>
<organism evidence="3 4">
    <name type="scientific">Plectosphaerella plurivora</name>
    <dbReference type="NCBI Taxonomy" id="936078"/>
    <lineage>
        <taxon>Eukaryota</taxon>
        <taxon>Fungi</taxon>
        <taxon>Dikarya</taxon>
        <taxon>Ascomycota</taxon>
        <taxon>Pezizomycotina</taxon>
        <taxon>Sordariomycetes</taxon>
        <taxon>Hypocreomycetidae</taxon>
        <taxon>Glomerellales</taxon>
        <taxon>Plectosphaerellaceae</taxon>
        <taxon>Plectosphaerella</taxon>
    </lineage>
</organism>
<sequence>MAKRRMKKRTHAGAKNPATAAPGHADMRNPKSMVIRIGAGEVGSSVSQLASDVRKVMEPGTASRLKERRGNKLKDYVVMAGPLGVTHLMLFSRSESGNTNLRIATTPRGPTLNFRVEKYSLCKDVQRAQRRPQGLGNDAVSPPLLVMNNFSAPGSDSKTAVPKHLESLATTVFQSLFPAINPQTTSLKTIRRVLLLNRELSPENDGSFIINFRHYAITTRVKGISKQLKRLNAAEKLMAANKSGKGGVPNLGKLEDIADYMIGADGAGYMTDGTSGSEAETDAEIEVVERTAKRMASSKAKAAEEDEEADADKSVEKRSVKMVELGPRMRLRLTKVEDGLCSGKPMWHEYISKSKKEEKELDERWDKRREEKDARRREQKANVDAKKKTRGGDKAGEDEDADDVEMGDYDYDYDSEGLGADGEAQLNAQAEDNDEWEDQEEEIANG</sequence>
<dbReference type="GO" id="GO:0006364">
    <property type="term" value="P:rRNA processing"/>
    <property type="evidence" value="ECO:0007669"/>
    <property type="project" value="InterPro"/>
</dbReference>
<gene>
    <name evidence="3" type="ORF">F5X68DRAFT_198311</name>
</gene>
<comment type="caution">
    <text evidence="3">The sequence shown here is derived from an EMBL/GenBank/DDBJ whole genome shotgun (WGS) entry which is preliminary data.</text>
</comment>